<accession>A0AAE0GZE0</accession>
<dbReference type="AlphaFoldDB" id="A0AAE0GZE0"/>
<keyword evidence="2" id="KW-1185">Reference proteome</keyword>
<dbReference type="Proteomes" id="UP001190700">
    <property type="component" value="Unassembled WGS sequence"/>
</dbReference>
<organism evidence="1 2">
    <name type="scientific">Cymbomonas tetramitiformis</name>
    <dbReference type="NCBI Taxonomy" id="36881"/>
    <lineage>
        <taxon>Eukaryota</taxon>
        <taxon>Viridiplantae</taxon>
        <taxon>Chlorophyta</taxon>
        <taxon>Pyramimonadophyceae</taxon>
        <taxon>Pyramimonadales</taxon>
        <taxon>Pyramimonadaceae</taxon>
        <taxon>Cymbomonas</taxon>
    </lineage>
</organism>
<evidence type="ECO:0000313" key="1">
    <source>
        <dbReference type="EMBL" id="KAK3287069.1"/>
    </source>
</evidence>
<reference evidence="1 2" key="1">
    <citation type="journal article" date="2015" name="Genome Biol. Evol.">
        <title>Comparative Genomics of a Bacterivorous Green Alga Reveals Evolutionary Causalities and Consequences of Phago-Mixotrophic Mode of Nutrition.</title>
        <authorList>
            <person name="Burns J.A."/>
            <person name="Paasch A."/>
            <person name="Narechania A."/>
            <person name="Kim E."/>
        </authorList>
    </citation>
    <scope>NUCLEOTIDE SEQUENCE [LARGE SCALE GENOMIC DNA]</scope>
    <source>
        <strain evidence="1 2">PLY_AMNH</strain>
    </source>
</reference>
<gene>
    <name evidence="1" type="ORF">CYMTET_5405</name>
</gene>
<dbReference type="EMBL" id="LGRX02001025">
    <property type="protein sequence ID" value="KAK3287069.1"/>
    <property type="molecule type" value="Genomic_DNA"/>
</dbReference>
<comment type="caution">
    <text evidence="1">The sequence shown here is derived from an EMBL/GenBank/DDBJ whole genome shotgun (WGS) entry which is preliminary data.</text>
</comment>
<protein>
    <submittedName>
        <fullName evidence="1">Uncharacterized protein</fullName>
    </submittedName>
</protein>
<proteinExistence type="predicted"/>
<name>A0AAE0GZE0_9CHLO</name>
<sequence>MCLSAPPVRLAALASCLDVTCEFLTIRVNCIHVLPQRKKFQWMTRVLGASSSPGDLTNLGLREWRKEEAGHDNENHAREERIVDTTTHARLGVAGRVATWMGLLATLFTAVTTQAFPLLRLFAVAYILWSATEFYYHRNAMHAPAKSVFRKYFNHHCKLHFIHHIDTASDMSLRDGFDEHAVYFHYRVTAYASVISAVLLSAINYVFNMGAPMWGAALVSVGLALTHGTMWNTMHAGCHNLSIDIRGGLPALKEYPRNNFFVKWVERNHTAHHVMRGHLCNYNIVFPLFDHLYGTYFYKLPVVVKQEVVSESVAA</sequence>
<evidence type="ECO:0000313" key="2">
    <source>
        <dbReference type="Proteomes" id="UP001190700"/>
    </source>
</evidence>